<dbReference type="GO" id="GO:0043772">
    <property type="term" value="F:acyl-phosphate glycerol-3-phosphate acyltransferase activity"/>
    <property type="evidence" value="ECO:0007669"/>
    <property type="project" value="UniProtKB-UniRule"/>
</dbReference>
<evidence type="ECO:0000256" key="5">
    <source>
        <dbReference type="ARBA" id="ARBA00022989"/>
    </source>
</evidence>
<evidence type="ECO:0000313" key="11">
    <source>
        <dbReference type="EMBL" id="SSC13473.1"/>
    </source>
</evidence>
<keyword evidence="6 10" id="KW-0443">Lipid metabolism</keyword>
<keyword evidence="1 10" id="KW-1003">Cell membrane</keyword>
<dbReference type="HAMAP" id="MF_01043">
    <property type="entry name" value="PlsY"/>
    <property type="match status" value="1"/>
</dbReference>
<organism evidence="11 12">
    <name type="scientific">Mesotoga infera</name>
    <dbReference type="NCBI Taxonomy" id="1236046"/>
    <lineage>
        <taxon>Bacteria</taxon>
        <taxon>Thermotogati</taxon>
        <taxon>Thermotogota</taxon>
        <taxon>Thermotogae</taxon>
        <taxon>Kosmotogales</taxon>
        <taxon>Kosmotogaceae</taxon>
        <taxon>Mesotoga</taxon>
    </lineage>
</organism>
<dbReference type="UniPathway" id="UPA00085"/>
<evidence type="ECO:0000256" key="6">
    <source>
        <dbReference type="ARBA" id="ARBA00023098"/>
    </source>
</evidence>
<evidence type="ECO:0000256" key="3">
    <source>
        <dbReference type="ARBA" id="ARBA00022679"/>
    </source>
</evidence>
<keyword evidence="3 10" id="KW-0808">Transferase</keyword>
<evidence type="ECO:0000256" key="2">
    <source>
        <dbReference type="ARBA" id="ARBA00022516"/>
    </source>
</evidence>
<dbReference type="Proteomes" id="UP000250796">
    <property type="component" value="Chromosome MESINF"/>
</dbReference>
<feature type="transmembrane region" description="Helical" evidence="10">
    <location>
        <begin position="83"/>
        <end position="102"/>
    </location>
</feature>
<comment type="subcellular location">
    <subcellularLocation>
        <location evidence="10">Cell membrane</location>
        <topology evidence="10">Multi-pass membrane protein</topology>
    </subcellularLocation>
</comment>
<feature type="transmembrane region" description="Helical" evidence="10">
    <location>
        <begin position="6"/>
        <end position="27"/>
    </location>
</feature>
<comment type="pathway">
    <text evidence="10">Lipid metabolism; phospholipid metabolism.</text>
</comment>
<evidence type="ECO:0000256" key="10">
    <source>
        <dbReference type="HAMAP-Rule" id="MF_01043"/>
    </source>
</evidence>
<dbReference type="EC" id="2.3.1.275" evidence="10"/>
<dbReference type="Pfam" id="PF02660">
    <property type="entry name" value="G3P_acyltransf"/>
    <property type="match status" value="1"/>
</dbReference>
<evidence type="ECO:0000256" key="1">
    <source>
        <dbReference type="ARBA" id="ARBA00022475"/>
    </source>
</evidence>
<evidence type="ECO:0000256" key="8">
    <source>
        <dbReference type="ARBA" id="ARBA00023209"/>
    </source>
</evidence>
<evidence type="ECO:0000256" key="9">
    <source>
        <dbReference type="ARBA" id="ARBA00023264"/>
    </source>
</evidence>
<proteinExistence type="inferred from homology"/>
<dbReference type="InterPro" id="IPR003811">
    <property type="entry name" value="G3P_acylTferase_PlsY"/>
</dbReference>
<evidence type="ECO:0000256" key="4">
    <source>
        <dbReference type="ARBA" id="ARBA00022692"/>
    </source>
</evidence>
<dbReference type="GO" id="GO:0005886">
    <property type="term" value="C:plasma membrane"/>
    <property type="evidence" value="ECO:0007669"/>
    <property type="project" value="UniProtKB-SubCell"/>
</dbReference>
<keyword evidence="12" id="KW-1185">Reference proteome</keyword>
<comment type="similarity">
    <text evidence="10">Belongs to the PlsY family.</text>
</comment>
<evidence type="ECO:0000256" key="7">
    <source>
        <dbReference type="ARBA" id="ARBA00023136"/>
    </source>
</evidence>
<reference evidence="11 12" key="1">
    <citation type="submission" date="2017-01" db="EMBL/GenBank/DDBJ databases">
        <authorList>
            <person name="Erauso G."/>
        </authorList>
    </citation>
    <scope>NUCLEOTIDE SEQUENCE [LARGE SCALE GENOMIC DNA]</scope>
    <source>
        <strain evidence="11">MESINF1</strain>
    </source>
</reference>
<keyword evidence="4 10" id="KW-0812">Transmembrane</keyword>
<dbReference type="PANTHER" id="PTHR30309:SF0">
    <property type="entry name" value="GLYCEROL-3-PHOSPHATE ACYLTRANSFERASE-RELATED"/>
    <property type="match status" value="1"/>
</dbReference>
<keyword evidence="5 10" id="KW-1133">Transmembrane helix</keyword>
<dbReference type="SMART" id="SM01207">
    <property type="entry name" value="G3P_acyltransf"/>
    <property type="match status" value="1"/>
</dbReference>
<dbReference type="GO" id="GO:0008654">
    <property type="term" value="P:phospholipid biosynthetic process"/>
    <property type="evidence" value="ECO:0007669"/>
    <property type="project" value="UniProtKB-UniRule"/>
</dbReference>
<dbReference type="KEGG" id="minf:MESINF_2033"/>
<keyword evidence="11" id="KW-0012">Acyltransferase</keyword>
<evidence type="ECO:0000313" key="12">
    <source>
        <dbReference type="Proteomes" id="UP000250796"/>
    </source>
</evidence>
<feature type="transmembrane region" description="Helical" evidence="10">
    <location>
        <begin position="48"/>
        <end position="71"/>
    </location>
</feature>
<keyword evidence="9 10" id="KW-1208">Phospholipid metabolism</keyword>
<dbReference type="EMBL" id="LS974202">
    <property type="protein sequence ID" value="SSC13473.1"/>
    <property type="molecule type" value="Genomic_DNA"/>
</dbReference>
<feature type="transmembrane region" description="Helical" evidence="10">
    <location>
        <begin position="114"/>
        <end position="136"/>
    </location>
</feature>
<keyword evidence="7 10" id="KW-0472">Membrane</keyword>
<protein>
    <recommendedName>
        <fullName evidence="10">Glycerol-3-phosphate acyltransferase</fullName>
    </recommendedName>
    <alternativeName>
        <fullName evidence="10">Acyl-PO4 G3P acyltransferase</fullName>
    </alternativeName>
    <alternativeName>
        <fullName evidence="10">Acyl-phosphate--glycerol-3-phosphate acyltransferase</fullName>
    </alternativeName>
    <alternativeName>
        <fullName evidence="10">G3P acyltransferase</fullName>
        <shortName evidence="10">GPAT</shortName>
        <ecNumber evidence="10">2.3.1.275</ecNumber>
    </alternativeName>
    <alternativeName>
        <fullName evidence="10">Lysophosphatidic acid synthase</fullName>
        <shortName evidence="10">LPA synthase</shortName>
    </alternativeName>
</protein>
<comment type="function">
    <text evidence="10">Catalyzes the transfer of an acyl group from acyl-phosphate (acyl-PO(4)) to glycerol-3-phosphate (G3P) to form lysophosphatidic acid (LPA). This enzyme utilizes acyl-phosphate as fatty acyl donor, but not acyl-CoA or acyl-ACP.</text>
</comment>
<keyword evidence="2 10" id="KW-0444">Lipid biosynthesis</keyword>
<dbReference type="PANTHER" id="PTHR30309">
    <property type="entry name" value="INNER MEMBRANE PROTEIN YGIH"/>
    <property type="match status" value="1"/>
</dbReference>
<name>A0A7Z7LH74_9BACT</name>
<comment type="catalytic activity">
    <reaction evidence="10">
        <text>an acyl phosphate + sn-glycerol 3-phosphate = a 1-acyl-sn-glycero-3-phosphate + phosphate</text>
        <dbReference type="Rhea" id="RHEA:34075"/>
        <dbReference type="ChEBI" id="CHEBI:43474"/>
        <dbReference type="ChEBI" id="CHEBI:57597"/>
        <dbReference type="ChEBI" id="CHEBI:57970"/>
        <dbReference type="ChEBI" id="CHEBI:59918"/>
        <dbReference type="EC" id="2.3.1.275"/>
    </reaction>
</comment>
<dbReference type="RefSeq" id="WP_169699623.1">
    <property type="nucleotide sequence ID" value="NZ_LS974202.1"/>
</dbReference>
<comment type="subunit">
    <text evidence="10">Probably interacts with PlsX.</text>
</comment>
<dbReference type="AlphaFoldDB" id="A0A7Z7LH74"/>
<accession>A0A7Z7LH74</accession>
<sequence length="213" mass="23306">MKLIYSAVFAYMIGSIPTAYLIGRVFFGFDIRKRGTGNMGASNMVSVMGWKIGILTGAIDFMKGMGTILIIKGVDPNWTYQMLFVASTFATIGHMYPIFLGFKGGKGTATLAGGLIGLDYQVALICMTILLIFIAITDYSAPGVIAVSSVMIFLFRIFGYRWGISLMLLPIATIMISRNLENLHRISSGKETGLKAYIRRKKKERSPTEGAQG</sequence>
<gene>
    <name evidence="10 11" type="primary">plsY</name>
    <name evidence="11" type="ORF">MESINF_2033</name>
</gene>
<keyword evidence="8 10" id="KW-0594">Phospholipid biosynthesis</keyword>